<gene>
    <name evidence="2" type="ORF">TrST_g9305</name>
</gene>
<reference evidence="3" key="1">
    <citation type="journal article" date="2023" name="Commun. Biol.">
        <title>Genome analysis of Parmales, the sister group of diatoms, reveals the evolutionary specialization of diatoms from phago-mixotrophs to photoautotrophs.</title>
        <authorList>
            <person name="Ban H."/>
            <person name="Sato S."/>
            <person name="Yoshikawa S."/>
            <person name="Yamada K."/>
            <person name="Nakamura Y."/>
            <person name="Ichinomiya M."/>
            <person name="Sato N."/>
            <person name="Blanc-Mathieu R."/>
            <person name="Endo H."/>
            <person name="Kuwata A."/>
            <person name="Ogata H."/>
        </authorList>
    </citation>
    <scope>NUCLEOTIDE SEQUENCE [LARGE SCALE GENOMIC DNA]</scope>
    <source>
        <strain evidence="3">NIES 3701</strain>
    </source>
</reference>
<organism evidence="2 3">
    <name type="scientific">Triparma strigata</name>
    <dbReference type="NCBI Taxonomy" id="1606541"/>
    <lineage>
        <taxon>Eukaryota</taxon>
        <taxon>Sar</taxon>
        <taxon>Stramenopiles</taxon>
        <taxon>Ochrophyta</taxon>
        <taxon>Bolidophyceae</taxon>
        <taxon>Parmales</taxon>
        <taxon>Triparmaceae</taxon>
        <taxon>Triparma</taxon>
    </lineage>
</organism>
<keyword evidence="3" id="KW-1185">Reference proteome</keyword>
<feature type="region of interest" description="Disordered" evidence="1">
    <location>
        <begin position="127"/>
        <end position="160"/>
    </location>
</feature>
<comment type="caution">
    <text evidence="2">The sequence shown here is derived from an EMBL/GenBank/DDBJ whole genome shotgun (WGS) entry which is preliminary data.</text>
</comment>
<feature type="region of interest" description="Disordered" evidence="1">
    <location>
        <begin position="1"/>
        <end position="24"/>
    </location>
</feature>
<dbReference type="Proteomes" id="UP001165085">
    <property type="component" value="Unassembled WGS sequence"/>
</dbReference>
<dbReference type="OrthoDB" id="10385822at2759"/>
<evidence type="ECO:0000313" key="3">
    <source>
        <dbReference type="Proteomes" id="UP001165085"/>
    </source>
</evidence>
<dbReference type="AlphaFoldDB" id="A0A9W7CAA8"/>
<proteinExistence type="predicted"/>
<name>A0A9W7CAA8_9STRA</name>
<evidence type="ECO:0000313" key="2">
    <source>
        <dbReference type="EMBL" id="GMI01034.1"/>
    </source>
</evidence>
<evidence type="ECO:0000256" key="1">
    <source>
        <dbReference type="SAM" id="MobiDB-lite"/>
    </source>
</evidence>
<dbReference type="EMBL" id="BRXY01000575">
    <property type="protein sequence ID" value="GMI01034.1"/>
    <property type="molecule type" value="Genomic_DNA"/>
</dbReference>
<accession>A0A9W7CAA8</accession>
<sequence length="160" mass="18020">MLRSLPRMLSKSPPPSAASSSITRVRPRSRLAAIQSKRGADLGLDFFLKRSKSRALYRDFMRLIYQIERVSGDDGGILGQVRVGFRKPLEESMVLHRTRDLEDEWNKRMEVGKREYGFLRAAAGGDRHGAANGDTGGGGWMDESTPDDQRGRVGEQWPWD</sequence>
<protein>
    <submittedName>
        <fullName evidence="2">Uncharacterized protein</fullName>
    </submittedName>
</protein>